<protein>
    <submittedName>
        <fullName evidence="1">Uncharacterized protein</fullName>
    </submittedName>
</protein>
<accession>A0A653CGZ3</accession>
<dbReference type="Proteomes" id="UP000410492">
    <property type="component" value="Unassembled WGS sequence"/>
</dbReference>
<feature type="non-terminal residue" evidence="1">
    <location>
        <position position="1"/>
    </location>
</feature>
<evidence type="ECO:0000313" key="2">
    <source>
        <dbReference type="Proteomes" id="UP000410492"/>
    </source>
</evidence>
<name>A0A653CGZ3_CALMS</name>
<keyword evidence="2" id="KW-1185">Reference proteome</keyword>
<dbReference type="EMBL" id="CAACVG010007811">
    <property type="protein sequence ID" value="VEN47181.1"/>
    <property type="molecule type" value="Genomic_DNA"/>
</dbReference>
<organism evidence="1 2">
    <name type="scientific">Callosobruchus maculatus</name>
    <name type="common">Southern cowpea weevil</name>
    <name type="synonym">Pulse bruchid</name>
    <dbReference type="NCBI Taxonomy" id="64391"/>
    <lineage>
        <taxon>Eukaryota</taxon>
        <taxon>Metazoa</taxon>
        <taxon>Ecdysozoa</taxon>
        <taxon>Arthropoda</taxon>
        <taxon>Hexapoda</taxon>
        <taxon>Insecta</taxon>
        <taxon>Pterygota</taxon>
        <taxon>Neoptera</taxon>
        <taxon>Endopterygota</taxon>
        <taxon>Coleoptera</taxon>
        <taxon>Polyphaga</taxon>
        <taxon>Cucujiformia</taxon>
        <taxon>Chrysomeloidea</taxon>
        <taxon>Chrysomelidae</taxon>
        <taxon>Bruchinae</taxon>
        <taxon>Bruchini</taxon>
        <taxon>Callosobruchus</taxon>
    </lineage>
</organism>
<reference evidence="1 2" key="1">
    <citation type="submission" date="2019-01" db="EMBL/GenBank/DDBJ databases">
        <authorList>
            <person name="Sayadi A."/>
        </authorList>
    </citation>
    <scope>NUCLEOTIDE SEQUENCE [LARGE SCALE GENOMIC DNA]</scope>
</reference>
<gene>
    <name evidence="1" type="ORF">CALMAC_LOCUS9027</name>
</gene>
<evidence type="ECO:0000313" key="1">
    <source>
        <dbReference type="EMBL" id="VEN47181.1"/>
    </source>
</evidence>
<sequence>RKQEEDSKRRRKCWVRKCIHHRTTLGIHEKLLTGLRNEDPMQRKHFRKVCPFLFLNFSPLLVNLRPQIM</sequence>
<dbReference type="AlphaFoldDB" id="A0A653CGZ3"/>
<proteinExistence type="predicted"/>